<dbReference type="PANTHER" id="PTHR43884:SF20">
    <property type="entry name" value="ACYL-COA DEHYDROGENASE FADE28"/>
    <property type="match status" value="1"/>
</dbReference>
<comment type="similarity">
    <text evidence="2 6">Belongs to the acyl-CoA dehydrogenase family.</text>
</comment>
<evidence type="ECO:0000259" key="9">
    <source>
        <dbReference type="Pfam" id="PF02771"/>
    </source>
</evidence>
<name>A0A5A9Z695_9RHOB</name>
<dbReference type="EMBL" id="VINQ01000012">
    <property type="protein sequence ID" value="KAA0912658.1"/>
    <property type="molecule type" value="Genomic_DNA"/>
</dbReference>
<dbReference type="Gene3D" id="2.40.110.10">
    <property type="entry name" value="Butyryl-CoA Dehydrogenase, subunit A, domain 2"/>
    <property type="match status" value="1"/>
</dbReference>
<evidence type="ECO:0000256" key="5">
    <source>
        <dbReference type="ARBA" id="ARBA00023002"/>
    </source>
</evidence>
<dbReference type="Pfam" id="PF02770">
    <property type="entry name" value="Acyl-CoA_dh_M"/>
    <property type="match status" value="1"/>
</dbReference>
<evidence type="ECO:0000256" key="2">
    <source>
        <dbReference type="ARBA" id="ARBA00009347"/>
    </source>
</evidence>
<evidence type="ECO:0000256" key="3">
    <source>
        <dbReference type="ARBA" id="ARBA00022630"/>
    </source>
</evidence>
<dbReference type="PANTHER" id="PTHR43884">
    <property type="entry name" value="ACYL-COA DEHYDROGENASE"/>
    <property type="match status" value="1"/>
</dbReference>
<dbReference type="InterPro" id="IPR006091">
    <property type="entry name" value="Acyl-CoA_Oxase/DH_mid-dom"/>
</dbReference>
<protein>
    <submittedName>
        <fullName evidence="10">Pimeloyl-CoA dehydrogenase small subunit</fullName>
    </submittedName>
</protein>
<dbReference type="AlphaFoldDB" id="A0A5A9Z695"/>
<dbReference type="InterPro" id="IPR037069">
    <property type="entry name" value="AcylCoA_DH/ox_N_sf"/>
</dbReference>
<dbReference type="SUPFAM" id="SSF56645">
    <property type="entry name" value="Acyl-CoA dehydrogenase NM domain-like"/>
    <property type="match status" value="1"/>
</dbReference>
<accession>A0A5A9Z695</accession>
<dbReference type="Gene3D" id="1.10.540.10">
    <property type="entry name" value="Acyl-CoA dehydrogenase/oxidase, N-terminal domain"/>
    <property type="match status" value="1"/>
</dbReference>
<feature type="domain" description="Acyl-CoA dehydrogenase/oxidase C-terminal" evidence="7">
    <location>
        <begin position="217"/>
        <end position="338"/>
    </location>
</feature>
<evidence type="ECO:0000259" key="7">
    <source>
        <dbReference type="Pfam" id="PF00441"/>
    </source>
</evidence>
<gene>
    <name evidence="10" type="ORF">FLO80_14810</name>
</gene>
<dbReference type="GO" id="GO:0003995">
    <property type="term" value="F:acyl-CoA dehydrogenase activity"/>
    <property type="evidence" value="ECO:0007669"/>
    <property type="project" value="TreeGrafter"/>
</dbReference>
<reference evidence="10 11" key="1">
    <citation type="submission" date="2019-07" db="EMBL/GenBank/DDBJ databases">
        <title>Aquicoccus porphyridii gen. nov., sp. nov., isolated from a small marine red alga, Porphyridium marinum.</title>
        <authorList>
            <person name="Liu L."/>
        </authorList>
    </citation>
    <scope>NUCLEOTIDE SEQUENCE [LARGE SCALE GENOMIC DNA]</scope>
    <source>
        <strain evidence="10 11">L1 8-17</strain>
    </source>
</reference>
<dbReference type="Pfam" id="PF02771">
    <property type="entry name" value="Acyl-CoA_dh_N"/>
    <property type="match status" value="1"/>
</dbReference>
<dbReference type="InterPro" id="IPR036250">
    <property type="entry name" value="AcylCo_DH-like_C"/>
</dbReference>
<dbReference type="Proteomes" id="UP000325291">
    <property type="component" value="Unassembled WGS sequence"/>
</dbReference>
<dbReference type="InterPro" id="IPR046373">
    <property type="entry name" value="Acyl-CoA_Oxase/DH_mid-dom_sf"/>
</dbReference>
<organism evidence="10 11">
    <name type="scientific">Aquicoccus porphyridii</name>
    <dbReference type="NCBI Taxonomy" id="1852029"/>
    <lineage>
        <taxon>Bacteria</taxon>
        <taxon>Pseudomonadati</taxon>
        <taxon>Pseudomonadota</taxon>
        <taxon>Alphaproteobacteria</taxon>
        <taxon>Rhodobacterales</taxon>
        <taxon>Paracoccaceae</taxon>
        <taxon>Aquicoccus</taxon>
    </lineage>
</organism>
<dbReference type="Pfam" id="PF00441">
    <property type="entry name" value="Acyl-CoA_dh_1"/>
    <property type="match status" value="1"/>
</dbReference>
<comment type="caution">
    <text evidence="10">The sequence shown here is derived from an EMBL/GenBank/DDBJ whole genome shotgun (WGS) entry which is preliminary data.</text>
</comment>
<dbReference type="InterPro" id="IPR013786">
    <property type="entry name" value="AcylCoA_DH/ox_N"/>
</dbReference>
<dbReference type="CDD" id="cd00567">
    <property type="entry name" value="ACAD"/>
    <property type="match status" value="1"/>
</dbReference>
<feature type="domain" description="Acyl-CoA oxidase/dehydrogenase middle" evidence="8">
    <location>
        <begin position="118"/>
        <end position="195"/>
    </location>
</feature>
<proteinExistence type="inferred from homology"/>
<keyword evidence="4 6" id="KW-0274">FAD</keyword>
<dbReference type="RefSeq" id="WP_111362469.1">
    <property type="nucleotide sequence ID" value="NZ_VINQ01000012.1"/>
</dbReference>
<evidence type="ECO:0000259" key="8">
    <source>
        <dbReference type="Pfam" id="PF02770"/>
    </source>
</evidence>
<comment type="cofactor">
    <cofactor evidence="1 6">
        <name>FAD</name>
        <dbReference type="ChEBI" id="CHEBI:57692"/>
    </cofactor>
</comment>
<evidence type="ECO:0000256" key="4">
    <source>
        <dbReference type="ARBA" id="ARBA00022827"/>
    </source>
</evidence>
<sequence>MEFTHTDTRRMLADTIDRYLRDKYPLAARVEAGTTEPGFQPAQYEALAELGVIAALFPEDQGGFGGEGFDIAVVFEELGKRLVNEPVMDNALVPGSILAAAGQSDAVENIIAGAARYALAAEEPQALYDLTDVETRAEATGDGWALTGAKSVVKYASGCDGFIVSARTDKGVSLFLVGADQVSLRDYVTVDGGRAAELTLDGAAGQLLGDEGAGEAMLQEAADRAVLALSAEALGIMQTVREMTIEYLRTRKQFGVVIGKFQALQHRMAEMLLEIEQARSAVINAANALSLSGAERARIIAAAKYSIGRIGRLVAEESIQMHGGIAMTWEYDLGHFAKRLILIDHEWGDQDFHLARFIEHGHAA</sequence>
<dbReference type="Gene3D" id="1.20.140.10">
    <property type="entry name" value="Butyryl-CoA Dehydrogenase, subunit A, domain 3"/>
    <property type="match status" value="1"/>
</dbReference>
<keyword evidence="3 6" id="KW-0285">Flavoprotein</keyword>
<dbReference type="InterPro" id="IPR009075">
    <property type="entry name" value="AcylCo_DH/oxidase_C"/>
</dbReference>
<evidence type="ECO:0000313" key="11">
    <source>
        <dbReference type="Proteomes" id="UP000325291"/>
    </source>
</evidence>
<keyword evidence="5 6" id="KW-0560">Oxidoreductase</keyword>
<evidence type="ECO:0000256" key="6">
    <source>
        <dbReference type="RuleBase" id="RU362125"/>
    </source>
</evidence>
<evidence type="ECO:0000256" key="1">
    <source>
        <dbReference type="ARBA" id="ARBA00001974"/>
    </source>
</evidence>
<dbReference type="GO" id="GO:0050660">
    <property type="term" value="F:flavin adenine dinucleotide binding"/>
    <property type="evidence" value="ECO:0007669"/>
    <property type="project" value="InterPro"/>
</dbReference>
<keyword evidence="11" id="KW-1185">Reference proteome</keyword>
<dbReference type="InterPro" id="IPR009100">
    <property type="entry name" value="AcylCoA_DH/oxidase_NM_dom_sf"/>
</dbReference>
<dbReference type="SUPFAM" id="SSF47203">
    <property type="entry name" value="Acyl-CoA dehydrogenase C-terminal domain-like"/>
    <property type="match status" value="1"/>
</dbReference>
<evidence type="ECO:0000313" key="10">
    <source>
        <dbReference type="EMBL" id="KAA0912658.1"/>
    </source>
</evidence>
<feature type="domain" description="Acyl-CoA dehydrogenase/oxidase N-terminal" evidence="9">
    <location>
        <begin position="6"/>
        <end position="82"/>
    </location>
</feature>